<reference evidence="2 3" key="1">
    <citation type="submission" date="2016-12" db="EMBL/GenBank/DDBJ databases">
        <title>Study of bacterial adaptation to deep sea.</title>
        <authorList>
            <person name="Song J."/>
            <person name="Yoshizawa S."/>
            <person name="Kogure K."/>
        </authorList>
    </citation>
    <scope>NUCLEOTIDE SEQUENCE [LARGE SCALE GENOMIC DNA]</scope>
    <source>
        <strain evidence="2 3">SAORIC-165</strain>
    </source>
</reference>
<keyword evidence="3" id="KW-1185">Reference proteome</keyword>
<evidence type="ECO:0000313" key="2">
    <source>
        <dbReference type="EMBL" id="PQJ29727.1"/>
    </source>
</evidence>
<organism evidence="2 3">
    <name type="scientific">Rubritalea profundi</name>
    <dbReference type="NCBI Taxonomy" id="1658618"/>
    <lineage>
        <taxon>Bacteria</taxon>
        <taxon>Pseudomonadati</taxon>
        <taxon>Verrucomicrobiota</taxon>
        <taxon>Verrucomicrobiia</taxon>
        <taxon>Verrucomicrobiales</taxon>
        <taxon>Rubritaleaceae</taxon>
        <taxon>Rubritalea</taxon>
    </lineage>
</organism>
<evidence type="ECO:0000256" key="1">
    <source>
        <dbReference type="SAM" id="Phobius"/>
    </source>
</evidence>
<dbReference type="AlphaFoldDB" id="A0A2S7U5D9"/>
<feature type="transmembrane region" description="Helical" evidence="1">
    <location>
        <begin position="60"/>
        <end position="81"/>
    </location>
</feature>
<sequence length="185" mass="20311">MQLPVHQSLMLRICFIGGYATFLILVIALLAIKVIAVVGPGGLGDVASEWAEVLFTVKNLVTWGLALGVGFITWLLALFAIAKRSPEWEKSWVKTLIIGCLFMSGFFLALSILGASAFLLDGFAGEVAAKIAGYMSSPVFMELGFFLIGLFLLMSFNVVRKIYEGDDFVEIEIPNHLLEDEKEKE</sequence>
<dbReference type="Proteomes" id="UP000239907">
    <property type="component" value="Unassembled WGS sequence"/>
</dbReference>
<feature type="transmembrane region" description="Helical" evidence="1">
    <location>
        <begin position="93"/>
        <end position="119"/>
    </location>
</feature>
<dbReference type="EMBL" id="MQWA01000001">
    <property type="protein sequence ID" value="PQJ29727.1"/>
    <property type="molecule type" value="Genomic_DNA"/>
</dbReference>
<name>A0A2S7U5D9_9BACT</name>
<keyword evidence="1" id="KW-1133">Transmembrane helix</keyword>
<accession>A0A2S7U5D9</accession>
<protein>
    <submittedName>
        <fullName evidence="2">Uncharacterized protein</fullName>
    </submittedName>
</protein>
<feature type="transmembrane region" description="Helical" evidence="1">
    <location>
        <begin position="12"/>
        <end position="40"/>
    </location>
</feature>
<keyword evidence="1" id="KW-0472">Membrane</keyword>
<evidence type="ECO:0000313" key="3">
    <source>
        <dbReference type="Proteomes" id="UP000239907"/>
    </source>
</evidence>
<dbReference type="RefSeq" id="WP_105044237.1">
    <property type="nucleotide sequence ID" value="NZ_MQWA01000001.1"/>
</dbReference>
<proteinExistence type="predicted"/>
<comment type="caution">
    <text evidence="2">The sequence shown here is derived from an EMBL/GenBank/DDBJ whole genome shotgun (WGS) entry which is preliminary data.</text>
</comment>
<feature type="transmembrane region" description="Helical" evidence="1">
    <location>
        <begin position="131"/>
        <end position="153"/>
    </location>
</feature>
<keyword evidence="1" id="KW-0812">Transmembrane</keyword>
<gene>
    <name evidence="2" type="ORF">BSZ32_15345</name>
</gene>